<comment type="caution">
    <text evidence="2">The sequence shown here is derived from an EMBL/GenBank/DDBJ whole genome shotgun (WGS) entry which is preliminary data.</text>
</comment>
<feature type="compositionally biased region" description="Gly residues" evidence="1">
    <location>
        <begin position="259"/>
        <end position="285"/>
    </location>
</feature>
<dbReference type="OrthoDB" id="1921208at2759"/>
<proteinExistence type="predicted"/>
<dbReference type="EMBL" id="AZNH01000005">
    <property type="protein sequence ID" value="KID90610.1"/>
    <property type="molecule type" value="Genomic_DNA"/>
</dbReference>
<organism evidence="2 3">
    <name type="scientific">Metarhizium guizhouense (strain ARSEF 977)</name>
    <dbReference type="NCBI Taxonomy" id="1276136"/>
    <lineage>
        <taxon>Eukaryota</taxon>
        <taxon>Fungi</taxon>
        <taxon>Dikarya</taxon>
        <taxon>Ascomycota</taxon>
        <taxon>Pezizomycotina</taxon>
        <taxon>Sordariomycetes</taxon>
        <taxon>Hypocreomycetidae</taxon>
        <taxon>Hypocreales</taxon>
        <taxon>Clavicipitaceae</taxon>
        <taxon>Metarhizium</taxon>
    </lineage>
</organism>
<dbReference type="Proteomes" id="UP000031192">
    <property type="component" value="Unassembled WGS sequence"/>
</dbReference>
<feature type="region of interest" description="Disordered" evidence="1">
    <location>
        <begin position="91"/>
        <end position="114"/>
    </location>
</feature>
<dbReference type="InterPro" id="IPR052953">
    <property type="entry name" value="Ser-rich/MCO-related"/>
</dbReference>
<dbReference type="Gene3D" id="2.60.40.420">
    <property type="entry name" value="Cupredoxins - blue copper proteins"/>
    <property type="match status" value="1"/>
</dbReference>
<evidence type="ECO:0000256" key="1">
    <source>
        <dbReference type="SAM" id="MobiDB-lite"/>
    </source>
</evidence>
<dbReference type="CDD" id="cd00920">
    <property type="entry name" value="Cupredoxin"/>
    <property type="match status" value="1"/>
</dbReference>
<dbReference type="SUPFAM" id="SSF49503">
    <property type="entry name" value="Cupredoxins"/>
    <property type="match status" value="1"/>
</dbReference>
<dbReference type="AlphaFoldDB" id="A0A0B4GT69"/>
<feature type="region of interest" description="Disordered" evidence="1">
    <location>
        <begin position="234"/>
        <end position="290"/>
    </location>
</feature>
<protein>
    <submittedName>
        <fullName evidence="2">Cupredoxin</fullName>
    </submittedName>
</protein>
<accession>A0A0B4GT69</accession>
<reference evidence="2 3" key="1">
    <citation type="journal article" date="2014" name="Proc. Natl. Acad. Sci. U.S.A.">
        <title>Trajectory and genomic determinants of fungal-pathogen speciation and host adaptation.</title>
        <authorList>
            <person name="Hu X."/>
            <person name="Xiao G."/>
            <person name="Zheng P."/>
            <person name="Shang Y."/>
            <person name="Su Y."/>
            <person name="Zhang X."/>
            <person name="Liu X."/>
            <person name="Zhan S."/>
            <person name="St Leger R.J."/>
            <person name="Wang C."/>
        </authorList>
    </citation>
    <scope>NUCLEOTIDE SEQUENCE [LARGE SCALE GENOMIC DNA]</scope>
    <source>
        <strain evidence="2 3">ARSEF 977</strain>
    </source>
</reference>
<dbReference type="PANTHER" id="PTHR34883:SF4">
    <property type="entry name" value="CUPREDOXIN"/>
    <property type="match status" value="1"/>
</dbReference>
<dbReference type="InterPro" id="IPR008972">
    <property type="entry name" value="Cupredoxin"/>
</dbReference>
<keyword evidence="3" id="KW-1185">Reference proteome</keyword>
<name>A0A0B4GT69_METGA</name>
<sequence length="330" mass="32668">MKYSTTIFTALAPLAMARRVANVFPPAGIVPRNAETESSESGIQVSQGKLGEAITANSRAEVVIIWFNPGNGASKTPVNEQVTVTRTVTAGAGGEATQAPGGSATASAPGTGATHKIKVGGDSGLVFSPQELRNVPVGDMLLFEFGSQNHTVTQSEFATPCKPMAGGMDSGFLANPNNTVSPPPQVAMQVMTDKPLWFFCAQKGHCGKGMVLSINPTAEKTHAMFQGMAIAQNGAGSATPITGGQQGNTPPPPPSAPGSVGGNSTGGAGGSGGSGSSGGSSGGNSGVTPGKATIGADGSYHCVVTCNSSSFPDVSQGVGAFGGMSGALPV</sequence>
<dbReference type="PANTHER" id="PTHR34883">
    <property type="entry name" value="SERINE-RICH PROTEIN, PUTATIVE-RELATED-RELATED"/>
    <property type="match status" value="1"/>
</dbReference>
<evidence type="ECO:0000313" key="3">
    <source>
        <dbReference type="Proteomes" id="UP000031192"/>
    </source>
</evidence>
<dbReference type="HOGENOM" id="CLU_053381_0_0_1"/>
<gene>
    <name evidence="2" type="ORF">MGU_02487</name>
</gene>
<evidence type="ECO:0000313" key="2">
    <source>
        <dbReference type="EMBL" id="KID90610.1"/>
    </source>
</evidence>